<dbReference type="AlphaFoldDB" id="A0A7J3I8J0"/>
<dbReference type="EMBL" id="DTAI01000170">
    <property type="protein sequence ID" value="HGN37058.1"/>
    <property type="molecule type" value="Genomic_DNA"/>
</dbReference>
<feature type="transmembrane region" description="Helical" evidence="1">
    <location>
        <begin position="54"/>
        <end position="78"/>
    </location>
</feature>
<dbReference type="EMBL" id="DTBZ01000169">
    <property type="protein sequence ID" value="HGQ19095.1"/>
    <property type="molecule type" value="Genomic_DNA"/>
</dbReference>
<accession>A0A7J3I8J0</accession>
<name>A0A7J3I8J0_9CREN</name>
<comment type="caution">
    <text evidence="2">The sequence shown here is derived from an EMBL/GenBank/DDBJ whole genome shotgun (WGS) entry which is preliminary data.</text>
</comment>
<keyword evidence="1" id="KW-0472">Membrane</keyword>
<proteinExistence type="predicted"/>
<keyword evidence="1" id="KW-1133">Transmembrane helix</keyword>
<sequence>MLEKPIYRYIGTGLIVVGAMIIVVAAVIACASFYGYRIPEFTSPSLEETITKLMYTLVEITVRLGFLGVMVWGGGVLLKYGIESFKIEAKEPTFGIEYR</sequence>
<dbReference type="PROSITE" id="PS51257">
    <property type="entry name" value="PROKAR_LIPOPROTEIN"/>
    <property type="match status" value="1"/>
</dbReference>
<evidence type="ECO:0000313" key="3">
    <source>
        <dbReference type="EMBL" id="HGQ19095.1"/>
    </source>
</evidence>
<keyword evidence="1" id="KW-0812">Transmembrane</keyword>
<feature type="transmembrane region" description="Helical" evidence="1">
    <location>
        <begin position="12"/>
        <end position="34"/>
    </location>
</feature>
<gene>
    <name evidence="2" type="ORF">ENT87_05880</name>
    <name evidence="3" type="ORF">ENU30_09040</name>
</gene>
<organism evidence="2">
    <name type="scientific">Ignisphaera aggregans</name>
    <dbReference type="NCBI Taxonomy" id="334771"/>
    <lineage>
        <taxon>Archaea</taxon>
        <taxon>Thermoproteota</taxon>
        <taxon>Thermoprotei</taxon>
        <taxon>Desulfurococcales</taxon>
        <taxon>Desulfurococcaceae</taxon>
        <taxon>Ignisphaera</taxon>
    </lineage>
</organism>
<reference evidence="2" key="1">
    <citation type="journal article" date="2020" name="mSystems">
        <title>Genome- and Community-Level Interaction Insights into Carbon Utilization and Element Cycling Functions of Hydrothermarchaeota in Hydrothermal Sediment.</title>
        <authorList>
            <person name="Zhou Z."/>
            <person name="Liu Y."/>
            <person name="Xu W."/>
            <person name="Pan J."/>
            <person name="Luo Z.H."/>
            <person name="Li M."/>
        </authorList>
    </citation>
    <scope>NUCLEOTIDE SEQUENCE [LARGE SCALE GENOMIC DNA]</scope>
    <source>
        <strain evidence="2">SpSt-618</strain>
        <strain evidence="3">SpSt-657</strain>
    </source>
</reference>
<evidence type="ECO:0000256" key="1">
    <source>
        <dbReference type="SAM" id="Phobius"/>
    </source>
</evidence>
<evidence type="ECO:0000313" key="2">
    <source>
        <dbReference type="EMBL" id="HGN37058.1"/>
    </source>
</evidence>
<protein>
    <submittedName>
        <fullName evidence="2">Uncharacterized protein</fullName>
    </submittedName>
</protein>